<evidence type="ECO:0000313" key="8">
    <source>
        <dbReference type="EMBL" id="SCX13062.1"/>
    </source>
</evidence>
<dbReference type="InterPro" id="IPR007016">
    <property type="entry name" value="O-antigen_ligase-rel_domated"/>
</dbReference>
<evidence type="ECO:0000259" key="7">
    <source>
        <dbReference type="Pfam" id="PF04932"/>
    </source>
</evidence>
<accession>A0A1G4VWK2</accession>
<sequence>MLGPLAAIAVALGGKPAVIAIAGLLALIVAVYIGMRHPLWLYYGTVIFVTAFPFGYFPGVHLPIYLVLGCGSVLAFLLYPRAVRRRSPLMTAVLVLILMSALSMIVTFSAPVNIMDFAKWGIATGFMFVLLALPNDQLRGIGKAVVYSCTFSGVMGAIAVAQGTTKWVYAPFSIIGYYAADRFYITGGTHTLPKSGRFDVGEGSETFQRLGGMWADPNAAGIGLVIGIALAAILFTGWQRVTLMSLLSVCIVLTLSRAALSSVLVGVALVFIFHKMRSRDRQLMIATLFVGFAAAMSIPAVRKRLTGSLGENDAGASDRIAAIREFPMRLGDHWIFGRGWSLREFKDGPYAFTENFVSNAPLIAVHRGGLVAGLSFVAVIIIGCVVAAKLIRSDSLPHAFFGGVFMAFSIIALNLDHPVVVIAQMAFMYTFFLTFLQYADEQRKEGALDSPKVAAAPMSKPVAAQRPKLPATTAQ</sequence>
<feature type="transmembrane region" description="Helical" evidence="6">
    <location>
        <begin position="398"/>
        <end position="415"/>
    </location>
</feature>
<dbReference type="PANTHER" id="PTHR37422">
    <property type="entry name" value="TEICHURONIC ACID BIOSYNTHESIS PROTEIN TUAE"/>
    <property type="match status" value="1"/>
</dbReference>
<feature type="transmembrane region" description="Helical" evidence="6">
    <location>
        <begin position="145"/>
        <end position="161"/>
    </location>
</feature>
<feature type="transmembrane region" description="Helical" evidence="6">
    <location>
        <begin position="39"/>
        <end position="56"/>
    </location>
</feature>
<organism evidence="8 9">
    <name type="scientific">Mycolicibacterium fluoranthenivorans</name>
    <dbReference type="NCBI Taxonomy" id="258505"/>
    <lineage>
        <taxon>Bacteria</taxon>
        <taxon>Bacillati</taxon>
        <taxon>Actinomycetota</taxon>
        <taxon>Actinomycetes</taxon>
        <taxon>Mycobacteriales</taxon>
        <taxon>Mycobacteriaceae</taxon>
        <taxon>Mycolicibacterium</taxon>
    </lineage>
</organism>
<keyword evidence="3 6" id="KW-1133">Transmembrane helix</keyword>
<feature type="transmembrane region" description="Helical" evidence="6">
    <location>
        <begin position="91"/>
        <end position="111"/>
    </location>
</feature>
<feature type="region of interest" description="Disordered" evidence="5">
    <location>
        <begin position="449"/>
        <end position="475"/>
    </location>
</feature>
<gene>
    <name evidence="8" type="ORF">SAMN02799620_01849</name>
</gene>
<dbReference type="PANTHER" id="PTHR37422:SF13">
    <property type="entry name" value="LIPOPOLYSACCHARIDE BIOSYNTHESIS PROTEIN PA4999-RELATED"/>
    <property type="match status" value="1"/>
</dbReference>
<evidence type="ECO:0000313" key="9">
    <source>
        <dbReference type="Proteomes" id="UP000199707"/>
    </source>
</evidence>
<keyword evidence="4 6" id="KW-0472">Membrane</keyword>
<evidence type="ECO:0000256" key="2">
    <source>
        <dbReference type="ARBA" id="ARBA00022692"/>
    </source>
</evidence>
<dbReference type="InterPro" id="IPR051533">
    <property type="entry name" value="WaaL-like"/>
</dbReference>
<evidence type="ECO:0000256" key="3">
    <source>
        <dbReference type="ARBA" id="ARBA00022989"/>
    </source>
</evidence>
<evidence type="ECO:0000256" key="1">
    <source>
        <dbReference type="ARBA" id="ARBA00004141"/>
    </source>
</evidence>
<dbReference type="Proteomes" id="UP000199707">
    <property type="component" value="Unassembled WGS sequence"/>
</dbReference>
<evidence type="ECO:0000256" key="6">
    <source>
        <dbReference type="SAM" id="Phobius"/>
    </source>
</evidence>
<proteinExistence type="predicted"/>
<feature type="transmembrane region" description="Helical" evidence="6">
    <location>
        <begin position="62"/>
        <end position="79"/>
    </location>
</feature>
<dbReference type="STRING" id="1502745.SAMN02799620_01849"/>
<evidence type="ECO:0000256" key="4">
    <source>
        <dbReference type="ARBA" id="ARBA00023136"/>
    </source>
</evidence>
<feature type="transmembrane region" description="Helical" evidence="6">
    <location>
        <begin position="283"/>
        <end position="301"/>
    </location>
</feature>
<dbReference type="RefSeq" id="WP_090355881.1">
    <property type="nucleotide sequence ID" value="NZ_FMUB01000003.1"/>
</dbReference>
<reference evidence="9" key="1">
    <citation type="submission" date="2016-10" db="EMBL/GenBank/DDBJ databases">
        <authorList>
            <person name="Varghese N."/>
            <person name="Submissions S."/>
        </authorList>
    </citation>
    <scope>NUCLEOTIDE SEQUENCE [LARGE SCALE GENOMIC DNA]</scope>
    <source>
        <strain evidence="9">UNC267MFSha1.1M11</strain>
    </source>
</reference>
<feature type="domain" description="O-antigen ligase-related" evidence="7">
    <location>
        <begin position="244"/>
        <end position="347"/>
    </location>
</feature>
<feature type="transmembrane region" description="Helical" evidence="6">
    <location>
        <begin position="219"/>
        <end position="238"/>
    </location>
</feature>
<keyword evidence="2 6" id="KW-0812">Transmembrane</keyword>
<evidence type="ECO:0000256" key="5">
    <source>
        <dbReference type="SAM" id="MobiDB-lite"/>
    </source>
</evidence>
<feature type="transmembrane region" description="Helical" evidence="6">
    <location>
        <begin position="370"/>
        <end position="391"/>
    </location>
</feature>
<dbReference type="GO" id="GO:0016020">
    <property type="term" value="C:membrane"/>
    <property type="evidence" value="ECO:0007669"/>
    <property type="project" value="UniProtKB-SubCell"/>
</dbReference>
<name>A0A1G4VWK2_9MYCO</name>
<dbReference type="AlphaFoldDB" id="A0A1G4VWK2"/>
<feature type="transmembrane region" description="Helical" evidence="6">
    <location>
        <begin position="117"/>
        <end position="133"/>
    </location>
</feature>
<feature type="transmembrane region" description="Helical" evidence="6">
    <location>
        <begin position="244"/>
        <end position="271"/>
    </location>
</feature>
<feature type="transmembrane region" description="Helical" evidence="6">
    <location>
        <begin position="6"/>
        <end position="32"/>
    </location>
</feature>
<dbReference type="Pfam" id="PF04932">
    <property type="entry name" value="Wzy_C"/>
    <property type="match status" value="1"/>
</dbReference>
<comment type="subcellular location">
    <subcellularLocation>
        <location evidence="1">Membrane</location>
        <topology evidence="1">Multi-pass membrane protein</topology>
    </subcellularLocation>
</comment>
<protein>
    <recommendedName>
        <fullName evidence="7">O-antigen ligase-related domain-containing protein</fullName>
    </recommendedName>
</protein>
<dbReference type="EMBL" id="FMUB01000003">
    <property type="protein sequence ID" value="SCX13062.1"/>
    <property type="molecule type" value="Genomic_DNA"/>
</dbReference>